<dbReference type="Pfam" id="PF05170">
    <property type="entry name" value="AsmA"/>
    <property type="match status" value="1"/>
</dbReference>
<feature type="domain" description="AsmA" evidence="2">
    <location>
        <begin position="18"/>
        <end position="146"/>
    </location>
</feature>
<dbReference type="PANTHER" id="PTHR30441:SF4">
    <property type="entry name" value="PROTEIN ASMA"/>
    <property type="match status" value="1"/>
</dbReference>
<keyword evidence="4" id="KW-1185">Reference proteome</keyword>
<feature type="compositionally biased region" description="Basic and acidic residues" evidence="1">
    <location>
        <begin position="1199"/>
        <end position="1218"/>
    </location>
</feature>
<dbReference type="AlphaFoldDB" id="A0A7W5Z495"/>
<dbReference type="InterPro" id="IPR007844">
    <property type="entry name" value="AsmA"/>
</dbReference>
<evidence type="ECO:0000259" key="2">
    <source>
        <dbReference type="Pfam" id="PF05170"/>
    </source>
</evidence>
<dbReference type="RefSeq" id="WP_183752346.1">
    <property type="nucleotide sequence ID" value="NZ_JACICC010000004.1"/>
</dbReference>
<dbReference type="GO" id="GO:0090313">
    <property type="term" value="P:regulation of protein targeting to membrane"/>
    <property type="evidence" value="ECO:0007669"/>
    <property type="project" value="TreeGrafter"/>
</dbReference>
<sequence>MAALRRQMTGRLRVRDLFSIVAFLLVAVLCAALAVPYFVNWESRRAEVEAALGQAFGIEIRTEGPITVRLLPTPRLELERVFVGGETPVLTAAGLDVALDAPPLLGGRIEVTSARLQRPELRIIVGEQGGVRLPAAIGPTLTDAGAVGIASLEIDQGTIRVTHDSAGGPVEQVIGPFDASANAPSLAGPWRIELRDGGDTLSAATGAVGADGRLRLKVRASVADTGGQAEFDGYLLPQEKPSISGRFNMSLPLPASVQAGDEAADHPRLTASADVTSEGWALTGSNVEIRSGAGASAAVFTGSGSLDAGLLLQGETPPLVLTLDSRRVDVRPLIAAWGDGGSGLGGAVSRFLQTVPLKAALTAGSLAYAGEELGAASADILTQSPPGQNAPAGVRLEIPRFDVALPGGGKLDVADAVFAPGGGFSGKVDFKAGDGVRLANALKNAVGNAQSLDELGLMLRLSQTLRDWPGLSVRGDIAASASGIAVRNLDASAEGSTLAGDLQFTPAVGDARARADATLVLQGVDLESLPRLDPMVAVRSGVDLTVDLQARRLRFGTAPASEGRQIAARFSTTADGVTVEQFDLIDPDGARLSASGHLGEDGGRIVAAMEAADPGPFLALYRPFLPAAWGDALTRAAPVLGPLKLDATIARPGAGSPLVAVITGSAAQTAIDGRIVSDPAGAAGDRAVVDVRLESPDAPALLGQLGLVAMGRGDTASPSSATGKFVVAARGNGFNHMDGRASLTAGGSKLVLDGSWRGSAEGVALTGPMQLETPDAGALAALLGRPLPVTEAPVPASLTGALRWQPGKLAIESVHGSVSGNPLTGALVADDQGVRGDIALQTLDLGSVLALALGPGARPQEGQLWSSRRLGGSAPAFTAAFGLKAKRLAVTPGLALTDASLQADISPEVTTLTIAESAVDGGGQAAGTVSLRRLGAQVNVRGDVALRQVALAALTNQQIAGTASGKLEFGASAETVAGLVSTVAGGGEVRIADATIPDFNPEALQSTVAGLLDSAAVEMDPSQVAARLGAELDAQAWPVPDLTVPLTLASGTLRFGPLTLEAEQTRAGISGGFGLGGLTLDARAHLYGLASPAGWSGAAPQAIVVWRGTLPDLQRQVEAGSVANGLAAIALTRELDRIERLEAEAKDRIEKARREREERARKEAERLEAERLQAERLEAERVETERLEAERLAIEKLERERQERERQRLEELAREAAEGRAMPAPQQVPSLPAPLDIRPDAGSP</sequence>
<dbReference type="InterPro" id="IPR052894">
    <property type="entry name" value="AsmA-related"/>
</dbReference>
<evidence type="ECO:0000313" key="4">
    <source>
        <dbReference type="Proteomes" id="UP000537592"/>
    </source>
</evidence>
<protein>
    <recommendedName>
        <fullName evidence="2">AsmA domain-containing protein</fullName>
    </recommendedName>
</protein>
<feature type="region of interest" description="Disordered" evidence="1">
    <location>
        <begin position="1199"/>
        <end position="1244"/>
    </location>
</feature>
<reference evidence="3 4" key="1">
    <citation type="submission" date="2020-08" db="EMBL/GenBank/DDBJ databases">
        <title>Genomic Encyclopedia of Type Strains, Phase IV (KMG-IV): sequencing the most valuable type-strain genomes for metagenomic binning, comparative biology and taxonomic classification.</title>
        <authorList>
            <person name="Goeker M."/>
        </authorList>
    </citation>
    <scope>NUCLEOTIDE SEQUENCE [LARGE SCALE GENOMIC DNA]</scope>
    <source>
        <strain evidence="3 4">DSM 28760</strain>
    </source>
</reference>
<name>A0A7W5Z495_9HYPH</name>
<accession>A0A7W5Z495</accession>
<dbReference type="Proteomes" id="UP000537592">
    <property type="component" value="Unassembled WGS sequence"/>
</dbReference>
<evidence type="ECO:0000313" key="3">
    <source>
        <dbReference type="EMBL" id="MBB3809832.1"/>
    </source>
</evidence>
<evidence type="ECO:0000256" key="1">
    <source>
        <dbReference type="SAM" id="MobiDB-lite"/>
    </source>
</evidence>
<organism evidence="3 4">
    <name type="scientific">Pseudochelatococcus contaminans</name>
    <dbReference type="NCBI Taxonomy" id="1538103"/>
    <lineage>
        <taxon>Bacteria</taxon>
        <taxon>Pseudomonadati</taxon>
        <taxon>Pseudomonadota</taxon>
        <taxon>Alphaproteobacteria</taxon>
        <taxon>Hyphomicrobiales</taxon>
        <taxon>Chelatococcaceae</taxon>
        <taxon>Pseudochelatococcus</taxon>
    </lineage>
</organism>
<comment type="caution">
    <text evidence="3">The sequence shown here is derived from an EMBL/GenBank/DDBJ whole genome shotgun (WGS) entry which is preliminary data.</text>
</comment>
<dbReference type="EMBL" id="JACICC010000004">
    <property type="protein sequence ID" value="MBB3809832.1"/>
    <property type="molecule type" value="Genomic_DNA"/>
</dbReference>
<dbReference type="PANTHER" id="PTHR30441">
    <property type="entry name" value="DUF748 DOMAIN-CONTAINING PROTEIN"/>
    <property type="match status" value="1"/>
</dbReference>
<gene>
    <name evidence="3" type="ORF">FHS81_001920</name>
</gene>
<proteinExistence type="predicted"/>
<dbReference type="GO" id="GO:0005886">
    <property type="term" value="C:plasma membrane"/>
    <property type="evidence" value="ECO:0007669"/>
    <property type="project" value="TreeGrafter"/>
</dbReference>